<feature type="transmembrane region" description="Helical" evidence="13">
    <location>
        <begin position="22"/>
        <end position="44"/>
    </location>
</feature>
<feature type="transmembrane region" description="Helical" evidence="13">
    <location>
        <begin position="156"/>
        <end position="179"/>
    </location>
</feature>
<dbReference type="CDD" id="cd00075">
    <property type="entry name" value="HATPase"/>
    <property type="match status" value="1"/>
</dbReference>
<evidence type="ECO:0000256" key="2">
    <source>
        <dbReference type="ARBA" id="ARBA00001968"/>
    </source>
</evidence>
<dbReference type="InterPro" id="IPR003594">
    <property type="entry name" value="HATPase_dom"/>
</dbReference>
<dbReference type="GO" id="GO:0005509">
    <property type="term" value="F:calcium ion binding"/>
    <property type="evidence" value="ECO:0007669"/>
    <property type="project" value="UniProtKB-ARBA"/>
</dbReference>
<gene>
    <name evidence="16" type="primary">tcsS1</name>
    <name evidence="16" type="ORF">SAMEA4535761_02074</name>
</gene>
<feature type="compositionally biased region" description="Basic residues" evidence="12">
    <location>
        <begin position="482"/>
        <end position="493"/>
    </location>
</feature>
<keyword evidence="9 13" id="KW-1133">Transmembrane helix</keyword>
<keyword evidence="10" id="KW-0902">Two-component regulatory system</keyword>
<evidence type="ECO:0000256" key="10">
    <source>
        <dbReference type="ARBA" id="ARBA00023012"/>
    </source>
</evidence>
<feature type="domain" description="Histidine kinase" evidence="14">
    <location>
        <begin position="252"/>
        <end position="465"/>
    </location>
</feature>
<evidence type="ECO:0000256" key="11">
    <source>
        <dbReference type="ARBA" id="ARBA00023136"/>
    </source>
</evidence>
<dbReference type="SMART" id="SM00304">
    <property type="entry name" value="HAMP"/>
    <property type="match status" value="1"/>
</dbReference>
<dbReference type="SUPFAM" id="SSF55874">
    <property type="entry name" value="ATPase domain of HSP90 chaperone/DNA topoisomerase II/histidine kinase"/>
    <property type="match status" value="1"/>
</dbReference>
<dbReference type="Gene3D" id="6.10.340.10">
    <property type="match status" value="1"/>
</dbReference>
<dbReference type="SMART" id="SM00387">
    <property type="entry name" value="HATPase_c"/>
    <property type="match status" value="1"/>
</dbReference>
<evidence type="ECO:0000313" key="16">
    <source>
        <dbReference type="EMBL" id="SNV82742.1"/>
    </source>
</evidence>
<keyword evidence="6 16" id="KW-0808">Transferase</keyword>
<evidence type="ECO:0000256" key="8">
    <source>
        <dbReference type="ARBA" id="ARBA00022777"/>
    </source>
</evidence>
<dbReference type="InterPro" id="IPR036890">
    <property type="entry name" value="HATPase_C_sf"/>
</dbReference>
<dbReference type="SUPFAM" id="SSF47384">
    <property type="entry name" value="Homodimeric domain of signal transducing histidine kinase"/>
    <property type="match status" value="1"/>
</dbReference>
<dbReference type="RefSeq" id="WP_084674346.1">
    <property type="nucleotide sequence ID" value="NZ_CP009211.1"/>
</dbReference>
<dbReference type="PROSITE" id="PS50109">
    <property type="entry name" value="HIS_KIN"/>
    <property type="match status" value="1"/>
</dbReference>
<evidence type="ECO:0000256" key="7">
    <source>
        <dbReference type="ARBA" id="ARBA00022692"/>
    </source>
</evidence>
<dbReference type="GO" id="GO:0005886">
    <property type="term" value="C:plasma membrane"/>
    <property type="evidence" value="ECO:0007669"/>
    <property type="project" value="UniProtKB-SubCell"/>
</dbReference>
<accession>A0A240AH54</accession>
<keyword evidence="7 13" id="KW-0812">Transmembrane</keyword>
<evidence type="ECO:0000256" key="5">
    <source>
        <dbReference type="ARBA" id="ARBA00022553"/>
    </source>
</evidence>
<protein>
    <recommendedName>
        <fullName evidence="4">histidine kinase</fullName>
        <ecNumber evidence="4">2.7.13.3</ecNumber>
    </recommendedName>
</protein>
<dbReference type="PRINTS" id="PR00344">
    <property type="entry name" value="BCTRLSENSOR"/>
</dbReference>
<dbReference type="CDD" id="cd06225">
    <property type="entry name" value="HAMP"/>
    <property type="match status" value="1"/>
</dbReference>
<dbReference type="Pfam" id="PF00672">
    <property type="entry name" value="HAMP"/>
    <property type="match status" value="1"/>
</dbReference>
<evidence type="ECO:0000256" key="3">
    <source>
        <dbReference type="ARBA" id="ARBA00004236"/>
    </source>
</evidence>
<dbReference type="PROSITE" id="PS50885">
    <property type="entry name" value="HAMP"/>
    <property type="match status" value="1"/>
</dbReference>
<feature type="domain" description="HAMP" evidence="15">
    <location>
        <begin position="184"/>
        <end position="237"/>
    </location>
</feature>
<dbReference type="SMART" id="SM00388">
    <property type="entry name" value="HisKA"/>
    <property type="match status" value="1"/>
</dbReference>
<evidence type="ECO:0000259" key="15">
    <source>
        <dbReference type="PROSITE" id="PS50885"/>
    </source>
</evidence>
<dbReference type="AlphaFoldDB" id="A0A240AH54"/>
<dbReference type="PANTHER" id="PTHR45436">
    <property type="entry name" value="SENSOR HISTIDINE KINASE YKOH"/>
    <property type="match status" value="1"/>
</dbReference>
<dbReference type="Pfam" id="PF02518">
    <property type="entry name" value="HATPase_c"/>
    <property type="match status" value="1"/>
</dbReference>
<evidence type="ECO:0000256" key="13">
    <source>
        <dbReference type="SAM" id="Phobius"/>
    </source>
</evidence>
<dbReference type="InterPro" id="IPR050428">
    <property type="entry name" value="TCS_sensor_his_kinase"/>
</dbReference>
<dbReference type="Gene3D" id="1.10.287.130">
    <property type="match status" value="1"/>
</dbReference>
<reference evidence="16 17" key="1">
    <citation type="submission" date="2017-06" db="EMBL/GenBank/DDBJ databases">
        <authorList>
            <consortium name="Pathogen Informatics"/>
        </authorList>
    </citation>
    <scope>NUCLEOTIDE SEQUENCE [LARGE SCALE GENOMIC DNA]</scope>
    <source>
        <strain evidence="16 17">NCTC13015</strain>
    </source>
</reference>
<dbReference type="InterPro" id="IPR005467">
    <property type="entry name" value="His_kinase_dom"/>
</dbReference>
<dbReference type="InterPro" id="IPR036097">
    <property type="entry name" value="HisK_dim/P_sf"/>
</dbReference>
<comment type="catalytic activity">
    <reaction evidence="1">
        <text>ATP + protein L-histidine = ADP + protein N-phospho-L-histidine.</text>
        <dbReference type="EC" id="2.7.13.3"/>
    </reaction>
</comment>
<sequence length="510" mass="56140">MTVNRFTAKSYNQASKPLEKQLVSMVVFVATLGILLSFATVYFLMRGILTQRVDEQLEEGIDTWAGQGTWIPSIGVPSEFAQATWFPGYPYPFSRYTPRGNPPDWEQLTVLDSPQTINSKNVDSSEELVKWRALASKSDDGTITLVAKRLESEERILRWLAVVEATLGLTAVIGIALAARTLVRRSLAPLREVEQTALAIADGDVDRRVPAWSRETEVGKLSYAVNTMVTQLQESVNDAQAKEEQMRRFVGDASHELRTPLTSVRGYAELYRKGMAPDADMVIDKIEEESGRMQLLVEDLLALTRAEGTRLDRKTVEMQKIVDAAVSSARAAYPERSIEVDDQCLRAAEVNGDPDRLHQVLMNLINNAFKHGGPEVDVVIRLRENLDRVVLEVADNGKGMSEEDAARIFDRFYRADASRNRAGGGGSGLGLAITKSLIEQHEGTITVQTAPGEGATFVISLPLLHKVEEDAPAAGAKDKTKGKAAKSKTKSKGKSKDAKRGNKENDEGER</sequence>
<feature type="compositionally biased region" description="Basic and acidic residues" evidence="12">
    <location>
        <begin position="494"/>
        <end position="510"/>
    </location>
</feature>
<evidence type="ECO:0000259" key="14">
    <source>
        <dbReference type="PROSITE" id="PS50109"/>
    </source>
</evidence>
<dbReference type="FunFam" id="1.10.287.130:FF:000001">
    <property type="entry name" value="Two-component sensor histidine kinase"/>
    <property type="match status" value="1"/>
</dbReference>
<dbReference type="Proteomes" id="UP000215374">
    <property type="component" value="Chromosome 1"/>
</dbReference>
<keyword evidence="8 16" id="KW-0418">Kinase</keyword>
<evidence type="ECO:0000313" key="17">
    <source>
        <dbReference type="Proteomes" id="UP000215374"/>
    </source>
</evidence>
<keyword evidence="11 13" id="KW-0472">Membrane</keyword>
<proteinExistence type="predicted"/>
<dbReference type="CDD" id="cd00082">
    <property type="entry name" value="HisKA"/>
    <property type="match status" value="1"/>
</dbReference>
<evidence type="ECO:0000256" key="12">
    <source>
        <dbReference type="SAM" id="MobiDB-lite"/>
    </source>
</evidence>
<name>A0A240AH54_9CORY</name>
<dbReference type="InterPro" id="IPR004358">
    <property type="entry name" value="Sig_transdc_His_kin-like_C"/>
</dbReference>
<organism evidence="16 17">
    <name type="scientific">Corynebacterium imitans</name>
    <dbReference type="NCBI Taxonomy" id="156978"/>
    <lineage>
        <taxon>Bacteria</taxon>
        <taxon>Bacillati</taxon>
        <taxon>Actinomycetota</taxon>
        <taxon>Actinomycetes</taxon>
        <taxon>Mycobacteriales</taxon>
        <taxon>Corynebacteriaceae</taxon>
        <taxon>Corynebacterium</taxon>
    </lineage>
</organism>
<dbReference type="OrthoDB" id="9786919at2"/>
<comment type="cofactor">
    <cofactor evidence="2">
        <name>a divalent metal cation</name>
        <dbReference type="ChEBI" id="CHEBI:60240"/>
    </cofactor>
</comment>
<dbReference type="InterPro" id="IPR003660">
    <property type="entry name" value="HAMP_dom"/>
</dbReference>
<evidence type="ECO:0000256" key="4">
    <source>
        <dbReference type="ARBA" id="ARBA00012438"/>
    </source>
</evidence>
<dbReference type="GO" id="GO:0000155">
    <property type="term" value="F:phosphorelay sensor kinase activity"/>
    <property type="evidence" value="ECO:0007669"/>
    <property type="project" value="InterPro"/>
</dbReference>
<dbReference type="PANTHER" id="PTHR45436:SF5">
    <property type="entry name" value="SENSOR HISTIDINE KINASE TRCS"/>
    <property type="match status" value="1"/>
</dbReference>
<dbReference type="EC" id="2.7.13.3" evidence="4"/>
<feature type="region of interest" description="Disordered" evidence="12">
    <location>
        <begin position="470"/>
        <end position="510"/>
    </location>
</feature>
<dbReference type="Gene3D" id="3.30.565.10">
    <property type="entry name" value="Histidine kinase-like ATPase, C-terminal domain"/>
    <property type="match status" value="1"/>
</dbReference>
<dbReference type="InterPro" id="IPR003661">
    <property type="entry name" value="HisK_dim/P_dom"/>
</dbReference>
<dbReference type="SUPFAM" id="SSF158472">
    <property type="entry name" value="HAMP domain-like"/>
    <property type="match status" value="1"/>
</dbReference>
<dbReference type="Pfam" id="PF00512">
    <property type="entry name" value="HisKA"/>
    <property type="match status" value="1"/>
</dbReference>
<keyword evidence="5" id="KW-0597">Phosphoprotein</keyword>
<dbReference type="EMBL" id="LT906467">
    <property type="protein sequence ID" value="SNV82742.1"/>
    <property type="molecule type" value="Genomic_DNA"/>
</dbReference>
<evidence type="ECO:0000256" key="1">
    <source>
        <dbReference type="ARBA" id="ARBA00000085"/>
    </source>
</evidence>
<evidence type="ECO:0000256" key="6">
    <source>
        <dbReference type="ARBA" id="ARBA00022679"/>
    </source>
</evidence>
<dbReference type="FunFam" id="3.30.565.10:FF:000006">
    <property type="entry name" value="Sensor histidine kinase WalK"/>
    <property type="match status" value="1"/>
</dbReference>
<comment type="subcellular location">
    <subcellularLocation>
        <location evidence="3">Cell membrane</location>
    </subcellularLocation>
</comment>
<evidence type="ECO:0000256" key="9">
    <source>
        <dbReference type="ARBA" id="ARBA00022989"/>
    </source>
</evidence>